<dbReference type="FunFam" id="3.40.50.720:FF:000053">
    <property type="entry name" value="Quinone oxidoreductase 1"/>
    <property type="match status" value="1"/>
</dbReference>
<dbReference type="EMBL" id="MU839006">
    <property type="protein sequence ID" value="KAK1768012.1"/>
    <property type="molecule type" value="Genomic_DNA"/>
</dbReference>
<evidence type="ECO:0000256" key="2">
    <source>
        <dbReference type="ARBA" id="ARBA00023002"/>
    </source>
</evidence>
<dbReference type="GO" id="GO:0070402">
    <property type="term" value="F:NADPH binding"/>
    <property type="evidence" value="ECO:0007669"/>
    <property type="project" value="TreeGrafter"/>
</dbReference>
<dbReference type="GeneID" id="85310849"/>
<dbReference type="SUPFAM" id="SSF50129">
    <property type="entry name" value="GroES-like"/>
    <property type="match status" value="1"/>
</dbReference>
<dbReference type="GO" id="GO:0005829">
    <property type="term" value="C:cytosol"/>
    <property type="evidence" value="ECO:0007669"/>
    <property type="project" value="TreeGrafter"/>
</dbReference>
<sequence length="387" mass="41242">MSLRVVPTISRFRACRNNPISRPHLKIASARTSSYTVALHPTPHRAAPHPTPTMAPIPKTMSGIVIDEPGGVEALKWKTDIPVPELKEGDVLIKNEFIGVNYIDTYFRTGLYKAPLPLITGREAAGTVVAAHPSVTDFKEGDRVTYLDHHAYAQLTAVAASKVLRLPDGLASDLAAASMLQGLTALTLIREAAGIGSNLGVSEGPWALVHAAAGGVGSQLVQMLAARGVKVIGTAGSADKCELARKLGAKWVVNSRDGDLVGRVKEITSGNGVDVIFDGVGKATFDSDLEMVARKGTVVMFGNASGPVPPVDLLKLGAKNIKLMRPTLFNYLVTREELETNTNELFDLLLSGKVTVDVHKVYPLKEVGQAHSDLEGRKTTGKLLLKP</sequence>
<dbReference type="InterPro" id="IPR047618">
    <property type="entry name" value="QOR-like"/>
</dbReference>
<dbReference type="SUPFAM" id="SSF51735">
    <property type="entry name" value="NAD(P)-binding Rossmann-fold domains"/>
    <property type="match status" value="1"/>
</dbReference>
<organism evidence="6 7">
    <name type="scientific">Phialemonium atrogriseum</name>
    <dbReference type="NCBI Taxonomy" id="1093897"/>
    <lineage>
        <taxon>Eukaryota</taxon>
        <taxon>Fungi</taxon>
        <taxon>Dikarya</taxon>
        <taxon>Ascomycota</taxon>
        <taxon>Pezizomycotina</taxon>
        <taxon>Sordariomycetes</taxon>
        <taxon>Sordariomycetidae</taxon>
        <taxon>Cephalothecales</taxon>
        <taxon>Cephalothecaceae</taxon>
        <taxon>Phialemonium</taxon>
    </lineage>
</organism>
<dbReference type="SMART" id="SM00829">
    <property type="entry name" value="PKS_ER"/>
    <property type="match status" value="1"/>
</dbReference>
<evidence type="ECO:0000256" key="3">
    <source>
        <dbReference type="ARBA" id="ARBA00043088"/>
    </source>
</evidence>
<keyword evidence="2" id="KW-0560">Oxidoreductase</keyword>
<feature type="domain" description="Enoyl reductase (ER)" evidence="5">
    <location>
        <begin position="70"/>
        <end position="385"/>
    </location>
</feature>
<name>A0AAJ0FHR5_9PEZI</name>
<dbReference type="AlphaFoldDB" id="A0AAJ0FHR5"/>
<gene>
    <name evidence="6" type="ORF">QBC33DRAFT_535969</name>
</gene>
<dbReference type="InterPro" id="IPR020843">
    <property type="entry name" value="ER"/>
</dbReference>
<reference evidence="6" key="1">
    <citation type="submission" date="2023-06" db="EMBL/GenBank/DDBJ databases">
        <title>Genome-scale phylogeny and comparative genomics of the fungal order Sordariales.</title>
        <authorList>
            <consortium name="Lawrence Berkeley National Laboratory"/>
            <person name="Hensen N."/>
            <person name="Bonometti L."/>
            <person name="Westerberg I."/>
            <person name="Brannstrom I.O."/>
            <person name="Guillou S."/>
            <person name="Cros-Aarteil S."/>
            <person name="Calhoun S."/>
            <person name="Haridas S."/>
            <person name="Kuo A."/>
            <person name="Mondo S."/>
            <person name="Pangilinan J."/>
            <person name="Riley R."/>
            <person name="Labutti K."/>
            <person name="Andreopoulos B."/>
            <person name="Lipzen A."/>
            <person name="Chen C."/>
            <person name="Yanf M."/>
            <person name="Daum C."/>
            <person name="Ng V."/>
            <person name="Clum A."/>
            <person name="Steindorff A."/>
            <person name="Ohm R."/>
            <person name="Martin F."/>
            <person name="Silar P."/>
            <person name="Natvig D."/>
            <person name="Lalanne C."/>
            <person name="Gautier V."/>
            <person name="Ament-Velasquez S.L."/>
            <person name="Kruys A."/>
            <person name="Hutchinson M.I."/>
            <person name="Powell A.J."/>
            <person name="Barry K."/>
            <person name="Miller A.N."/>
            <person name="Grigoriev I.V."/>
            <person name="Debuchy R."/>
            <person name="Gladieux P."/>
            <person name="Thoren M.H."/>
            <person name="Johannesson H."/>
        </authorList>
    </citation>
    <scope>NUCLEOTIDE SEQUENCE</scope>
    <source>
        <strain evidence="6">8032-3</strain>
    </source>
</reference>
<evidence type="ECO:0000256" key="4">
    <source>
        <dbReference type="ARBA" id="ARBA00070796"/>
    </source>
</evidence>
<dbReference type="GO" id="GO:0003960">
    <property type="term" value="F:quinone reductase (NADPH) activity"/>
    <property type="evidence" value="ECO:0007669"/>
    <property type="project" value="InterPro"/>
</dbReference>
<dbReference type="RefSeq" id="XP_060284225.1">
    <property type="nucleotide sequence ID" value="XM_060427662.1"/>
</dbReference>
<proteinExistence type="predicted"/>
<dbReference type="PANTHER" id="PTHR48106:SF13">
    <property type="entry name" value="QUINONE OXIDOREDUCTASE-RELATED"/>
    <property type="match status" value="1"/>
</dbReference>
<evidence type="ECO:0000313" key="6">
    <source>
        <dbReference type="EMBL" id="KAK1768012.1"/>
    </source>
</evidence>
<dbReference type="Gene3D" id="3.90.180.10">
    <property type="entry name" value="Medium-chain alcohol dehydrogenases, catalytic domain"/>
    <property type="match status" value="1"/>
</dbReference>
<evidence type="ECO:0000259" key="5">
    <source>
        <dbReference type="SMART" id="SM00829"/>
    </source>
</evidence>
<dbReference type="InterPro" id="IPR011032">
    <property type="entry name" value="GroES-like_sf"/>
</dbReference>
<evidence type="ECO:0000256" key="1">
    <source>
        <dbReference type="ARBA" id="ARBA00022857"/>
    </source>
</evidence>
<evidence type="ECO:0000313" key="7">
    <source>
        <dbReference type="Proteomes" id="UP001244011"/>
    </source>
</evidence>
<keyword evidence="1" id="KW-0521">NADP</keyword>
<dbReference type="GO" id="GO:0035925">
    <property type="term" value="F:mRNA 3'-UTR AU-rich region binding"/>
    <property type="evidence" value="ECO:0007669"/>
    <property type="project" value="TreeGrafter"/>
</dbReference>
<dbReference type="InterPro" id="IPR013154">
    <property type="entry name" value="ADH-like_N"/>
</dbReference>
<dbReference type="Proteomes" id="UP001244011">
    <property type="component" value="Unassembled WGS sequence"/>
</dbReference>
<protein>
    <recommendedName>
        <fullName evidence="4">Probable quinone oxidoreductase</fullName>
    </recommendedName>
    <alternativeName>
        <fullName evidence="3">NADPH:quinone reductase</fullName>
    </alternativeName>
</protein>
<dbReference type="Gene3D" id="3.40.50.720">
    <property type="entry name" value="NAD(P)-binding Rossmann-like Domain"/>
    <property type="match status" value="1"/>
</dbReference>
<dbReference type="InterPro" id="IPR013149">
    <property type="entry name" value="ADH-like_C"/>
</dbReference>
<dbReference type="Pfam" id="PF00107">
    <property type="entry name" value="ADH_zinc_N"/>
    <property type="match status" value="1"/>
</dbReference>
<dbReference type="InterPro" id="IPR036291">
    <property type="entry name" value="NAD(P)-bd_dom_sf"/>
</dbReference>
<keyword evidence="7" id="KW-1185">Reference proteome</keyword>
<dbReference type="CDD" id="cd05286">
    <property type="entry name" value="QOR2"/>
    <property type="match status" value="1"/>
</dbReference>
<accession>A0AAJ0FHR5</accession>
<dbReference type="Pfam" id="PF08240">
    <property type="entry name" value="ADH_N"/>
    <property type="match status" value="1"/>
</dbReference>
<dbReference type="PANTHER" id="PTHR48106">
    <property type="entry name" value="QUINONE OXIDOREDUCTASE PIG3-RELATED"/>
    <property type="match status" value="1"/>
</dbReference>
<comment type="caution">
    <text evidence="6">The sequence shown here is derived from an EMBL/GenBank/DDBJ whole genome shotgun (WGS) entry which is preliminary data.</text>
</comment>